<reference evidence="4" key="1">
    <citation type="submission" date="2025-08" db="UniProtKB">
        <authorList>
            <consortium name="Ensembl"/>
        </authorList>
    </citation>
    <scope>IDENTIFICATION</scope>
</reference>
<dbReference type="PANTHER" id="PTHR47055:SF3">
    <property type="entry name" value="PHORBOL-ESTER_DAG-TYPE DOMAIN-CONTAINING PROTEIN"/>
    <property type="match status" value="1"/>
</dbReference>
<dbReference type="InterPro" id="IPR052638">
    <property type="entry name" value="PiggyBac_TE-derived"/>
</dbReference>
<keyword evidence="2" id="KW-0472">Membrane</keyword>
<dbReference type="InterPro" id="IPR029526">
    <property type="entry name" value="PGBD"/>
</dbReference>
<name>A0A8C6TP17_9GOBI</name>
<dbReference type="Ensembl" id="ENSNMLT00000023687.1">
    <property type="protein sequence ID" value="ENSNMLP00000021116.1"/>
    <property type="gene ID" value="ENSNMLG00000013606.1"/>
</dbReference>
<protein>
    <recommendedName>
        <fullName evidence="3">PiggyBac transposable element-derived protein domain-containing protein</fullName>
    </recommendedName>
</protein>
<dbReference type="AlphaFoldDB" id="A0A8C6TP17"/>
<keyword evidence="2" id="KW-0812">Transmembrane</keyword>
<dbReference type="GO" id="GO:0043565">
    <property type="term" value="F:sequence-specific DNA binding"/>
    <property type="evidence" value="ECO:0007669"/>
    <property type="project" value="TreeGrafter"/>
</dbReference>
<feature type="domain" description="PiggyBac transposable element-derived protein" evidence="3">
    <location>
        <begin position="171"/>
        <end position="501"/>
    </location>
</feature>
<evidence type="ECO:0000313" key="5">
    <source>
        <dbReference type="Proteomes" id="UP000694523"/>
    </source>
</evidence>
<dbReference type="Pfam" id="PF13843">
    <property type="entry name" value="DDE_Tnp_1_7"/>
    <property type="match status" value="1"/>
</dbReference>
<accession>A0A8C6TP17</accession>
<organism evidence="4 5">
    <name type="scientific">Neogobius melanostomus</name>
    <name type="common">round goby</name>
    <dbReference type="NCBI Taxonomy" id="47308"/>
    <lineage>
        <taxon>Eukaryota</taxon>
        <taxon>Metazoa</taxon>
        <taxon>Chordata</taxon>
        <taxon>Craniata</taxon>
        <taxon>Vertebrata</taxon>
        <taxon>Euteleostomi</taxon>
        <taxon>Actinopterygii</taxon>
        <taxon>Neopterygii</taxon>
        <taxon>Teleostei</taxon>
        <taxon>Neoteleostei</taxon>
        <taxon>Acanthomorphata</taxon>
        <taxon>Gobiaria</taxon>
        <taxon>Gobiiformes</taxon>
        <taxon>Gobioidei</taxon>
        <taxon>Gobiidae</taxon>
        <taxon>Benthophilinae</taxon>
        <taxon>Neogobiini</taxon>
        <taxon>Neogobius</taxon>
    </lineage>
</organism>
<feature type="transmembrane region" description="Helical" evidence="2">
    <location>
        <begin position="12"/>
        <end position="30"/>
    </location>
</feature>
<evidence type="ECO:0000256" key="2">
    <source>
        <dbReference type="SAM" id="Phobius"/>
    </source>
</evidence>
<evidence type="ECO:0000256" key="1">
    <source>
        <dbReference type="SAM" id="MobiDB-lite"/>
    </source>
</evidence>
<evidence type="ECO:0000259" key="3">
    <source>
        <dbReference type="Pfam" id="PF13843"/>
    </source>
</evidence>
<keyword evidence="5" id="KW-1185">Reference proteome</keyword>
<proteinExistence type="predicted"/>
<evidence type="ECO:0000313" key="4">
    <source>
        <dbReference type="Ensembl" id="ENSNMLP00000021116.1"/>
    </source>
</evidence>
<dbReference type="Proteomes" id="UP000694523">
    <property type="component" value="Unplaced"/>
</dbReference>
<keyword evidence="2" id="KW-1133">Transmembrane helix</keyword>
<sequence length="598" mass="68811">MGKHVHTYLYTYKFLVVSNFYLFLSFRLTLSEVLDMLDLGDGHDKACNIAVIPQNEKDAILSDCDSDGSDMDYEGEIGHLPTRMLNAYAELMRTDDDKNNIDDLPLPPSEEPTTSFRNHRAMSEGPRAQLEVVKNKDRVFKRSKRPAAASIPEYIVYSPNAAECVKQSSPDPMKVFLLMYPPTLRDITLEMSNLYATQTKGKQLNMSMDELLTFYGILVAAGYSTVPRRRMHWSLDSDVHNESISNAMRRNRFDEIMASLHFADNTKITDDPFFKVRPIFTELNKSYKVMPYPEWLSVDESMIRYYGRHGCKQFIRASSTGYMHHMEPYGGRHTLLPETGLGQGPSVVLGLAEQGEVPQGCKFHHDNLFTSLSLLDEMTKRGYGSCGTMRENQFMRLPRGSSEVLTQGEKLLVRWKDNNIVTMATNMEKNYSETVVKRWNKERRAFDQVQQPQCIKLYNEHMGGVDLHDQQASRYSITIRSKKWWWPIFAWSLNSALVNSFYFYRDVMGGTIDLLTFSRVVAQSLMQKFGTKPLSHGRRSLLAASVQDQARYDQDSHWPINTGNRFLRCRLCDKRTTFACEKCNASLHIECFKKYHGQ</sequence>
<feature type="region of interest" description="Disordered" evidence="1">
    <location>
        <begin position="98"/>
        <end position="117"/>
    </location>
</feature>
<dbReference type="PANTHER" id="PTHR47055">
    <property type="entry name" value="DDE_TNP_1_7 DOMAIN-CONTAINING PROTEIN"/>
    <property type="match status" value="1"/>
</dbReference>
<reference evidence="4" key="2">
    <citation type="submission" date="2025-09" db="UniProtKB">
        <authorList>
            <consortium name="Ensembl"/>
        </authorList>
    </citation>
    <scope>IDENTIFICATION</scope>
</reference>